<proteinExistence type="predicted"/>
<sequence>MMAVDKVGEKAVDDRITVRIMGMDRNENKITRRFKVAKGTPATELRRLAMVMMMLGAETNIESIVTSEVRAVSAA</sequence>
<protein>
    <submittedName>
        <fullName evidence="1">Uncharacterized protein</fullName>
    </submittedName>
</protein>
<dbReference type="EMBL" id="JAAAMQ010000001">
    <property type="protein sequence ID" value="NBA10680.1"/>
    <property type="molecule type" value="Genomic_DNA"/>
</dbReference>
<name>A0AAJ3DAF3_WEICO</name>
<dbReference type="RefSeq" id="WP_161690128.1">
    <property type="nucleotide sequence ID" value="NZ_JAAAMQ010000001.1"/>
</dbReference>
<gene>
    <name evidence="1" type="ORF">GTU77_00360</name>
</gene>
<evidence type="ECO:0000313" key="1">
    <source>
        <dbReference type="EMBL" id="NBA10680.1"/>
    </source>
</evidence>
<organism evidence="1 2">
    <name type="scientific">Weissella confusa</name>
    <name type="common">Lactobacillus confusus</name>
    <dbReference type="NCBI Taxonomy" id="1583"/>
    <lineage>
        <taxon>Bacteria</taxon>
        <taxon>Bacillati</taxon>
        <taxon>Bacillota</taxon>
        <taxon>Bacilli</taxon>
        <taxon>Lactobacillales</taxon>
        <taxon>Lactobacillaceae</taxon>
        <taxon>Weissella</taxon>
    </lineage>
</organism>
<reference evidence="1" key="1">
    <citation type="submission" date="2020-01" db="EMBL/GenBank/DDBJ databases">
        <title>First Reported Case and Whole Genome of Weissella confusa in an Equid.</title>
        <authorList>
            <person name="Little S.V."/>
            <person name="Lawhon S.D."/>
        </authorList>
    </citation>
    <scope>NUCLEOTIDE SEQUENCE</scope>
    <source>
        <strain evidence="1">718955</strain>
    </source>
</reference>
<evidence type="ECO:0000313" key="2">
    <source>
        <dbReference type="Proteomes" id="UP000719917"/>
    </source>
</evidence>
<accession>A0AAJ3DAF3</accession>
<comment type="caution">
    <text evidence="1">The sequence shown here is derived from an EMBL/GenBank/DDBJ whole genome shotgun (WGS) entry which is preliminary data.</text>
</comment>
<dbReference type="Proteomes" id="UP000719917">
    <property type="component" value="Unassembled WGS sequence"/>
</dbReference>
<dbReference type="AlphaFoldDB" id="A0AAJ3DAF3"/>